<feature type="compositionally biased region" description="Polar residues" evidence="1">
    <location>
        <begin position="316"/>
        <end position="329"/>
    </location>
</feature>
<dbReference type="EnsemblMetazoa" id="Aqu2.1.24928_001">
    <property type="protein sequence ID" value="Aqu2.1.24928_001"/>
    <property type="gene ID" value="Aqu2.1.24928"/>
</dbReference>
<sequence length="632" mass="69710">MKLFQEAWNSHPLSTENNKSPLQLYHSYSQGSSLFDETVDPSVYGREEEENEEINDGEDNQDMDTVVVPTNLFEFRQFVFETFALLSLLFVKMANFGDLTQQSAVDALAGALVNAVRNSFEQSTPPASHSQPPLSGPRSGEMPSEEFKTESGSISIPRSTRWEALGKAGLVGKVELTSDMNEDEVRTEICEVFAAPMGLTVDDIKTGKRFNYTYLLRSGCNSRSLCVPTVKDTFQWTGKQVASLAKSGSFIYILAKELLPAWESFMEPIDVISDDDDRDLMPLPKRFFSRSNDVSVKDDGDDDDIIITELPPSDNPSPTSSGNNLILPTSQSQSLSSSLDTVFHPPYLSFPSSSNSSQGMSQLLDMFSSSLTEKQIEAIYLLSGSNYAASVSCLAEGPTLSSIQQMCKLRFSNLPSRKVAVNSDTLWEDMVAEYKGGAICHSKLRISIDNQPAIDTGGVRRQVYTTIFQLFASNSHVHLFDDPSNCVRPSSSAIAKLSGLLKILGTMIAHCFCQEGFGFPYLSPLNDCKSREELNDLIATEVCQDVMQRCGITQVLQMENKDLIGQCIITYESVEKISKSLAQLSNGLNSLDFLKAIQAFPDLFVSVLTYTANITTQDVIESVYMLEPADDI</sequence>
<dbReference type="OrthoDB" id="2686689at2759"/>
<reference evidence="2" key="1">
    <citation type="submission" date="2017-05" db="UniProtKB">
        <authorList>
            <consortium name="EnsemblMetazoa"/>
        </authorList>
    </citation>
    <scope>IDENTIFICATION</scope>
</reference>
<evidence type="ECO:0008006" key="3">
    <source>
        <dbReference type="Google" id="ProtNLM"/>
    </source>
</evidence>
<accession>A0A1X7UAE2</accession>
<dbReference type="GO" id="GO:0004842">
    <property type="term" value="F:ubiquitin-protein transferase activity"/>
    <property type="evidence" value="ECO:0007669"/>
    <property type="project" value="InterPro"/>
</dbReference>
<feature type="region of interest" description="Disordered" evidence="1">
    <location>
        <begin position="120"/>
        <end position="155"/>
    </location>
</feature>
<feature type="compositionally biased region" description="Polar residues" evidence="1">
    <location>
        <begin position="120"/>
        <end position="133"/>
    </location>
</feature>
<dbReference type="InParanoid" id="A0A1X7UAE2"/>
<organism evidence="2">
    <name type="scientific">Amphimedon queenslandica</name>
    <name type="common">Sponge</name>
    <dbReference type="NCBI Taxonomy" id="400682"/>
    <lineage>
        <taxon>Eukaryota</taxon>
        <taxon>Metazoa</taxon>
        <taxon>Porifera</taxon>
        <taxon>Demospongiae</taxon>
        <taxon>Heteroscleromorpha</taxon>
        <taxon>Haplosclerida</taxon>
        <taxon>Niphatidae</taxon>
        <taxon>Amphimedon</taxon>
    </lineage>
</organism>
<protein>
    <recommendedName>
        <fullName evidence="3">HECT domain-containing protein</fullName>
    </recommendedName>
</protein>
<dbReference type="SUPFAM" id="SSF56204">
    <property type="entry name" value="Hect, E3 ligase catalytic domain"/>
    <property type="match status" value="1"/>
</dbReference>
<feature type="region of interest" description="Disordered" evidence="1">
    <location>
        <begin position="299"/>
        <end position="330"/>
    </location>
</feature>
<evidence type="ECO:0000313" key="2">
    <source>
        <dbReference type="EnsemblMetazoa" id="Aqu2.1.24928_001"/>
    </source>
</evidence>
<dbReference type="Gene3D" id="3.90.1750.10">
    <property type="entry name" value="Hect, E3 ligase catalytic domains"/>
    <property type="match status" value="1"/>
</dbReference>
<name>A0A1X7UAE2_AMPQE</name>
<evidence type="ECO:0000256" key="1">
    <source>
        <dbReference type="SAM" id="MobiDB-lite"/>
    </source>
</evidence>
<proteinExistence type="predicted"/>
<dbReference type="AlphaFoldDB" id="A0A1X7UAE2"/>
<dbReference type="InterPro" id="IPR035983">
    <property type="entry name" value="Hect_E3_ubiquitin_ligase"/>
</dbReference>